<keyword evidence="3" id="KW-0732">Signal</keyword>
<reference evidence="4 5" key="1">
    <citation type="journal article" date="2017" name="Int. J. Parasitol.">
        <title>The genome of the protozoan parasite Cystoisospora suis and a reverse vaccinology approach to identify vaccine candidates.</title>
        <authorList>
            <person name="Palmieri N."/>
            <person name="Shrestha A."/>
            <person name="Ruttkowski B."/>
            <person name="Beck T."/>
            <person name="Vogl C."/>
            <person name="Tomley F."/>
            <person name="Blake D.P."/>
            <person name="Joachim A."/>
        </authorList>
    </citation>
    <scope>NUCLEOTIDE SEQUENCE [LARGE SCALE GENOMIC DNA]</scope>
    <source>
        <strain evidence="4 5">Wien I</strain>
    </source>
</reference>
<feature type="region of interest" description="Disordered" evidence="1">
    <location>
        <begin position="73"/>
        <end position="102"/>
    </location>
</feature>
<evidence type="ECO:0000313" key="5">
    <source>
        <dbReference type="Proteomes" id="UP000221165"/>
    </source>
</evidence>
<proteinExistence type="predicted"/>
<feature type="transmembrane region" description="Helical" evidence="2">
    <location>
        <begin position="259"/>
        <end position="278"/>
    </location>
</feature>
<dbReference type="Proteomes" id="UP000221165">
    <property type="component" value="Unassembled WGS sequence"/>
</dbReference>
<organism evidence="4 5">
    <name type="scientific">Cystoisospora suis</name>
    <dbReference type="NCBI Taxonomy" id="483139"/>
    <lineage>
        <taxon>Eukaryota</taxon>
        <taxon>Sar</taxon>
        <taxon>Alveolata</taxon>
        <taxon>Apicomplexa</taxon>
        <taxon>Conoidasida</taxon>
        <taxon>Coccidia</taxon>
        <taxon>Eucoccidiorida</taxon>
        <taxon>Eimeriorina</taxon>
        <taxon>Sarcocystidae</taxon>
        <taxon>Cystoisospora</taxon>
    </lineage>
</organism>
<evidence type="ECO:0000256" key="3">
    <source>
        <dbReference type="SAM" id="SignalP"/>
    </source>
</evidence>
<gene>
    <name evidence="4" type="ORF">CSUI_009132</name>
</gene>
<feature type="chain" id="PRO_5013084219" description="Transmembrane protein" evidence="3">
    <location>
        <begin position="31"/>
        <end position="319"/>
    </location>
</feature>
<dbReference type="RefSeq" id="XP_067918772.1">
    <property type="nucleotide sequence ID" value="XM_068069251.1"/>
</dbReference>
<feature type="signal peptide" evidence="3">
    <location>
        <begin position="1"/>
        <end position="30"/>
    </location>
</feature>
<dbReference type="AlphaFoldDB" id="A0A2C6KHM4"/>
<feature type="transmembrane region" description="Helical" evidence="2">
    <location>
        <begin position="106"/>
        <end position="130"/>
    </location>
</feature>
<protein>
    <recommendedName>
        <fullName evidence="6">Transmembrane protein</fullName>
    </recommendedName>
</protein>
<name>A0A2C6KHM4_9APIC</name>
<dbReference type="VEuPathDB" id="ToxoDB:CSUI_009132"/>
<evidence type="ECO:0008006" key="6">
    <source>
        <dbReference type="Google" id="ProtNLM"/>
    </source>
</evidence>
<evidence type="ECO:0000313" key="4">
    <source>
        <dbReference type="EMBL" id="PHJ17047.1"/>
    </source>
</evidence>
<keyword evidence="2" id="KW-0812">Transmembrane</keyword>
<keyword evidence="2" id="KW-0472">Membrane</keyword>
<keyword evidence="5" id="KW-1185">Reference proteome</keyword>
<feature type="transmembrane region" description="Helical" evidence="2">
    <location>
        <begin position="181"/>
        <end position="203"/>
    </location>
</feature>
<sequence length="319" mass="34005">MKDGSLPQMSALATVASFFLVLALSSAAYALENDHSILHSSSKDVEEYAGTSVADHSKKGGGSLVQQQYAGTALQGPGESKSNGPRRRKPRSSTRLSHTLSPVSSLGGLSGATVKLLVAATVFAAALLVFSRLGAMLAKCLEHMEPLNQAGSSPRLLSGSGRRNDNCELGGMPGLDRRQPLATWTTTLIAVGILLTGFVAYFVLSRLGGSFSPYAEPLLTFCFLGSVAFYAFFLYLRVQEGARRGLADPAASNMPPATLEFYLIIALLFSVAIYTGFVAPGVEWLFIAAGIGMGAIIIATNWHLNQREHRLRVRHAHGY</sequence>
<evidence type="ECO:0000256" key="2">
    <source>
        <dbReference type="SAM" id="Phobius"/>
    </source>
</evidence>
<keyword evidence="2" id="KW-1133">Transmembrane helix</keyword>
<dbReference type="EMBL" id="MIGC01005318">
    <property type="protein sequence ID" value="PHJ17047.1"/>
    <property type="molecule type" value="Genomic_DNA"/>
</dbReference>
<accession>A0A2C6KHM4</accession>
<evidence type="ECO:0000256" key="1">
    <source>
        <dbReference type="SAM" id="MobiDB-lite"/>
    </source>
</evidence>
<comment type="caution">
    <text evidence="4">The sequence shown here is derived from an EMBL/GenBank/DDBJ whole genome shotgun (WGS) entry which is preliminary data.</text>
</comment>
<feature type="transmembrane region" description="Helical" evidence="2">
    <location>
        <begin position="218"/>
        <end position="238"/>
    </location>
</feature>
<dbReference type="GeneID" id="94432462"/>
<feature type="transmembrane region" description="Helical" evidence="2">
    <location>
        <begin position="284"/>
        <end position="304"/>
    </location>
</feature>